<organism evidence="19">
    <name type="scientific">Lepeophtheirus salmonis</name>
    <name type="common">Salmon louse</name>
    <name type="synonym">Caligus salmonis</name>
    <dbReference type="NCBI Taxonomy" id="72036"/>
    <lineage>
        <taxon>Eukaryota</taxon>
        <taxon>Metazoa</taxon>
        <taxon>Ecdysozoa</taxon>
        <taxon>Arthropoda</taxon>
        <taxon>Crustacea</taxon>
        <taxon>Multicrustacea</taxon>
        <taxon>Hexanauplia</taxon>
        <taxon>Copepoda</taxon>
        <taxon>Siphonostomatoida</taxon>
        <taxon>Caligidae</taxon>
        <taxon>Lepeophtheirus</taxon>
    </lineage>
</organism>
<dbReference type="SUPFAM" id="SSF50447">
    <property type="entry name" value="Translation proteins"/>
    <property type="match status" value="1"/>
</dbReference>
<feature type="domain" description="Tr-type G" evidence="18">
    <location>
        <begin position="4"/>
        <end position="194"/>
    </location>
</feature>
<dbReference type="NCBIfam" id="TIGR00231">
    <property type="entry name" value="small_GTP"/>
    <property type="match status" value="1"/>
</dbReference>
<evidence type="ECO:0000256" key="2">
    <source>
        <dbReference type="ARBA" id="ARBA00001946"/>
    </source>
</evidence>
<evidence type="ECO:0000256" key="16">
    <source>
        <dbReference type="ARBA" id="ARBA00076506"/>
    </source>
</evidence>
<dbReference type="PROSITE" id="PS51722">
    <property type="entry name" value="G_TR_2"/>
    <property type="match status" value="1"/>
</dbReference>
<dbReference type="Pfam" id="PF03144">
    <property type="entry name" value="GTP_EFTU_D2"/>
    <property type="match status" value="1"/>
</dbReference>
<evidence type="ECO:0000256" key="10">
    <source>
        <dbReference type="ARBA" id="ARBA00022801"/>
    </source>
</evidence>
<dbReference type="GeneID" id="121121689"/>
<dbReference type="GO" id="GO:0005634">
    <property type="term" value="C:nucleus"/>
    <property type="evidence" value="ECO:0007669"/>
    <property type="project" value="UniProtKB-SubCell"/>
</dbReference>
<evidence type="ECO:0000256" key="13">
    <source>
        <dbReference type="ARBA" id="ARBA00023242"/>
    </source>
</evidence>
<dbReference type="GO" id="GO:0005525">
    <property type="term" value="F:GTP binding"/>
    <property type="evidence" value="ECO:0007669"/>
    <property type="project" value="UniProtKB-KW"/>
</dbReference>
<dbReference type="Gene3D" id="2.40.30.10">
    <property type="entry name" value="Translation factors"/>
    <property type="match status" value="2"/>
</dbReference>
<evidence type="ECO:0000256" key="5">
    <source>
        <dbReference type="ARBA" id="ARBA00015953"/>
    </source>
</evidence>
<dbReference type="KEGG" id="lsm:121121689"/>
<dbReference type="Pfam" id="PF21208">
    <property type="entry name" value="euk_SelB_III"/>
    <property type="match status" value="1"/>
</dbReference>
<keyword evidence="7" id="KW-0963">Cytoplasm</keyword>
<dbReference type="InterPro" id="IPR049393">
    <property type="entry name" value="eEFSec_III"/>
</dbReference>
<evidence type="ECO:0000256" key="6">
    <source>
        <dbReference type="ARBA" id="ARBA00022481"/>
    </source>
</evidence>
<keyword evidence="9" id="KW-0547">Nucleotide-binding</keyword>
<dbReference type="GO" id="GO:0003924">
    <property type="term" value="F:GTPase activity"/>
    <property type="evidence" value="ECO:0007669"/>
    <property type="project" value="InterPro"/>
</dbReference>
<reference evidence="19" key="1">
    <citation type="submission" date="2014-05" db="EMBL/GenBank/DDBJ databases">
        <authorList>
            <person name="Chronopoulou M."/>
        </authorList>
    </citation>
    <scope>NUCLEOTIDE SEQUENCE</scope>
    <source>
        <tissue evidence="19">Whole organism</tissue>
    </source>
</reference>
<evidence type="ECO:0000259" key="18">
    <source>
        <dbReference type="PROSITE" id="PS51722"/>
    </source>
</evidence>
<evidence type="ECO:0000256" key="3">
    <source>
        <dbReference type="ARBA" id="ARBA00004123"/>
    </source>
</evidence>
<keyword evidence="11" id="KW-0648">Protein biosynthesis</keyword>
<dbReference type="InterPro" id="IPR050055">
    <property type="entry name" value="EF-Tu_GTPase"/>
</dbReference>
<dbReference type="InterPro" id="IPR027417">
    <property type="entry name" value="P-loop_NTPase"/>
</dbReference>
<accession>A0A0K2SW77</accession>
<dbReference type="InterPro" id="IPR049394">
    <property type="entry name" value="eEFSec_C"/>
</dbReference>
<evidence type="ECO:0000256" key="12">
    <source>
        <dbReference type="ARBA" id="ARBA00023134"/>
    </source>
</evidence>
<dbReference type="GO" id="GO:0001514">
    <property type="term" value="P:selenocysteine incorporation"/>
    <property type="evidence" value="ECO:0007669"/>
    <property type="project" value="UniProtKB-ARBA"/>
</dbReference>
<dbReference type="PANTHER" id="PTHR43721:SF11">
    <property type="entry name" value="SELENOCYSTEINE-SPECIFIC ELONGATION FACTOR"/>
    <property type="match status" value="1"/>
</dbReference>
<dbReference type="SUPFAM" id="SSF52540">
    <property type="entry name" value="P-loop containing nucleoside triphosphate hydrolases"/>
    <property type="match status" value="1"/>
</dbReference>
<evidence type="ECO:0000256" key="9">
    <source>
        <dbReference type="ARBA" id="ARBA00022741"/>
    </source>
</evidence>
<name>A0A0K2SW77_LEPSM</name>
<dbReference type="FunFam" id="2.40.30.10:FF:000052">
    <property type="entry name" value="Selenocysteine-specific elongation factor EF-Sec"/>
    <property type="match status" value="1"/>
</dbReference>
<keyword evidence="10" id="KW-0378">Hydrolase</keyword>
<sequence length="537" mass="59799">MTGILNLNVGVLGHVDSGKTSLAKALSTISSTAAFDKNPQSKERGITLDLGFSSFSVPNHHLNDYDSLQFTLVDCPGHASLIRTIIGGAQILDLMMLVVDIQKGIQTQTAECLVIGEITCDTLIVVLNKIDTIASEKRSSSIDKMTKRLRLTLQNTKFKDASIVPVSAFPGENEPPLGISDLIETLKKVSFIPKRDPTGSFLFSVDHCFSIRGQGTVMTGTVLQGTVRLNDNVEISTIKESRKVKGIQMFKKPVEKASQGDRIGICVTQFDAKLLERGIVSTPKTVPIVYAVILQLNKIAYYKSDICTKSKFHFCLGHETVLGRITVFGNDKEEFSLDDEFRFMEKYRSPTDEASENDNSDGLPAPSKQYVLCEFERPISIVPGSQVLGTKLDTDIHANMCRLAFHGKIIVHYYDKGYLTSELPQLKVYKNKTKEGIVDRMNNDFEVICRNMFKKETNMNSFLGLEVRLSSGEKGKIESSFGQSGKFKVNLNDSLSMTAKELLDKKKKKSNNDSTLISVYLDFKRYVFDPKKKMIQC</sequence>
<dbReference type="InterPro" id="IPR004161">
    <property type="entry name" value="EFTu-like_2"/>
</dbReference>
<dbReference type="InterPro" id="IPR005225">
    <property type="entry name" value="Small_GTP-bd"/>
</dbReference>
<dbReference type="InterPro" id="IPR009000">
    <property type="entry name" value="Transl_B-barrel_sf"/>
</dbReference>
<protein>
    <recommendedName>
        <fullName evidence="5">Selenocysteine-specific elongation factor</fullName>
    </recommendedName>
    <alternativeName>
        <fullName evidence="17">Elongation factor sec</fullName>
    </alternativeName>
    <alternativeName>
        <fullName evidence="16">Eukaryotic elongation factor, selenocysteine-tRNA-specific</fullName>
    </alternativeName>
</protein>
<evidence type="ECO:0000256" key="11">
    <source>
        <dbReference type="ARBA" id="ARBA00022917"/>
    </source>
</evidence>
<dbReference type="PANTHER" id="PTHR43721">
    <property type="entry name" value="ELONGATION FACTOR TU-RELATED"/>
    <property type="match status" value="1"/>
</dbReference>
<dbReference type="AlphaFoldDB" id="A0A0K2SW77"/>
<evidence type="ECO:0000313" key="19">
    <source>
        <dbReference type="EMBL" id="CDW17999.1"/>
    </source>
</evidence>
<comment type="catalytic activity">
    <reaction evidence="14">
        <text>GTP + H2O = GDP + phosphate + H(+)</text>
        <dbReference type="Rhea" id="RHEA:19669"/>
        <dbReference type="ChEBI" id="CHEBI:15377"/>
        <dbReference type="ChEBI" id="CHEBI:15378"/>
        <dbReference type="ChEBI" id="CHEBI:37565"/>
        <dbReference type="ChEBI" id="CHEBI:43474"/>
        <dbReference type="ChEBI" id="CHEBI:58189"/>
    </reaction>
    <physiologicalReaction direction="left-to-right" evidence="14">
        <dbReference type="Rhea" id="RHEA:19670"/>
    </physiologicalReaction>
</comment>
<proteinExistence type="predicted"/>
<dbReference type="CDD" id="cd01889">
    <property type="entry name" value="SelB_euk"/>
    <property type="match status" value="1"/>
</dbReference>
<dbReference type="Pfam" id="PF21131">
    <property type="entry name" value="eEFSec_4th"/>
    <property type="match status" value="1"/>
</dbReference>
<comment type="function">
    <text evidence="15">Translation factor required for the incorporation of the rare amino acid selenocysteine encoded by UGA codons. Replaces the eRF1-eRF3-GTP ternary complex for the insertion of selenocysteine directed by the UGA codon. Insertion of selenocysteine at UGA codons is mediated by SECISBP2 and EEFSEC: SECISBP2 (1) specifically binds the SECIS sequence once the 80S ribosome encounters an in-frame UGA codon and (2) contacts the RPS27A/eS31 of the 40S ribosome before ribosome stalling. (3) GTP-bound EEFSEC then delivers selenocysteinyl-tRNA(Sec) to the 80S ribosome and adopts a preaccommodated state conformation. (4) After GTP hydrolysis, EEFSEC dissociates from the assembly, selenocysteinyl-tRNA(Sec) accommodates, and peptide bond synthesis and selenoprotein elongation occur.</text>
</comment>
<dbReference type="FunFam" id="3.40.50.300:FF:000900">
    <property type="entry name" value="Eukaryotic elongation factor, selenocysteine-tRNA-specific"/>
    <property type="match status" value="1"/>
</dbReference>
<dbReference type="CTD" id="60678"/>
<dbReference type="EMBL" id="HACA01000638">
    <property type="protein sequence ID" value="CDW17999.1"/>
    <property type="molecule type" value="Transcribed_RNA"/>
</dbReference>
<evidence type="ECO:0000256" key="8">
    <source>
        <dbReference type="ARBA" id="ARBA00022553"/>
    </source>
</evidence>
<dbReference type="CDD" id="cd03696">
    <property type="entry name" value="SelB_II"/>
    <property type="match status" value="1"/>
</dbReference>
<dbReference type="GO" id="GO:0005737">
    <property type="term" value="C:cytoplasm"/>
    <property type="evidence" value="ECO:0007669"/>
    <property type="project" value="UniProtKB-SubCell"/>
</dbReference>
<dbReference type="PRINTS" id="PR00315">
    <property type="entry name" value="ELONGATNFCT"/>
</dbReference>
<keyword evidence="6" id="KW-0488">Methylation</keyword>
<evidence type="ECO:0000256" key="4">
    <source>
        <dbReference type="ARBA" id="ARBA00004496"/>
    </source>
</evidence>
<evidence type="ECO:0000256" key="1">
    <source>
        <dbReference type="ARBA" id="ARBA00001936"/>
    </source>
</evidence>
<dbReference type="InterPro" id="IPR000795">
    <property type="entry name" value="T_Tr_GTP-bd_dom"/>
</dbReference>
<evidence type="ECO:0000256" key="17">
    <source>
        <dbReference type="ARBA" id="ARBA00082387"/>
    </source>
</evidence>
<keyword evidence="8" id="KW-0597">Phosphoprotein</keyword>
<evidence type="ECO:0000256" key="14">
    <source>
        <dbReference type="ARBA" id="ARBA00049117"/>
    </source>
</evidence>
<dbReference type="Gene3D" id="3.40.50.300">
    <property type="entry name" value="P-loop containing nucleotide triphosphate hydrolases"/>
    <property type="match status" value="1"/>
</dbReference>
<keyword evidence="13" id="KW-0539">Nucleus</keyword>
<dbReference type="OrthoDB" id="2067at2759"/>
<comment type="cofactor">
    <cofactor evidence="2">
        <name>Mg(2+)</name>
        <dbReference type="ChEBI" id="CHEBI:18420"/>
    </cofactor>
</comment>
<comment type="subcellular location">
    <subcellularLocation>
        <location evidence="4">Cytoplasm</location>
    </subcellularLocation>
    <subcellularLocation>
        <location evidence="3">Nucleus</location>
    </subcellularLocation>
</comment>
<dbReference type="Pfam" id="PF00009">
    <property type="entry name" value="GTP_EFTU"/>
    <property type="match status" value="1"/>
</dbReference>
<evidence type="ECO:0000256" key="15">
    <source>
        <dbReference type="ARBA" id="ARBA00054716"/>
    </source>
</evidence>
<evidence type="ECO:0000256" key="7">
    <source>
        <dbReference type="ARBA" id="ARBA00022490"/>
    </source>
</evidence>
<dbReference type="GO" id="GO:0003746">
    <property type="term" value="F:translation elongation factor activity"/>
    <property type="evidence" value="ECO:0007669"/>
    <property type="project" value="TreeGrafter"/>
</dbReference>
<dbReference type="CDD" id="cd04094">
    <property type="entry name" value="eSelB_III"/>
    <property type="match status" value="1"/>
</dbReference>
<dbReference type="RefSeq" id="XP_040572596.1">
    <property type="nucleotide sequence ID" value="XM_040716662.2"/>
</dbReference>
<comment type="cofactor">
    <cofactor evidence="1">
        <name>Mn(2+)</name>
        <dbReference type="ChEBI" id="CHEBI:29035"/>
    </cofactor>
</comment>
<keyword evidence="12" id="KW-0342">GTP-binding</keyword>